<dbReference type="GO" id="GO:0004623">
    <property type="term" value="F:phospholipase A2 activity"/>
    <property type="evidence" value="ECO:0007669"/>
    <property type="project" value="TreeGrafter"/>
</dbReference>
<dbReference type="VEuPathDB" id="FungiDB:YALI1_E26513g"/>
<gene>
    <name evidence="11" type="ORF">YALI1_E26513g</name>
</gene>
<dbReference type="PANTHER" id="PTHR10728">
    <property type="entry name" value="CYTOSOLIC PHOSPHOLIPASE A2"/>
    <property type="match status" value="1"/>
</dbReference>
<evidence type="ECO:0000256" key="4">
    <source>
        <dbReference type="ARBA" id="ARBA00022801"/>
    </source>
</evidence>
<dbReference type="Proteomes" id="UP000182444">
    <property type="component" value="Chromosome 1E"/>
</dbReference>
<dbReference type="GO" id="GO:0005783">
    <property type="term" value="C:endoplasmic reticulum"/>
    <property type="evidence" value="ECO:0007669"/>
    <property type="project" value="TreeGrafter"/>
</dbReference>
<comment type="similarity">
    <text evidence="1 9">Belongs to the lysophospholipase family.</text>
</comment>
<feature type="domain" description="PLA2c" evidence="10">
    <location>
        <begin position="24"/>
        <end position="550"/>
    </location>
</feature>
<proteinExistence type="inferred from homology"/>
<evidence type="ECO:0000256" key="2">
    <source>
        <dbReference type="ARBA" id="ARBA00013274"/>
    </source>
</evidence>
<dbReference type="GO" id="GO:0005829">
    <property type="term" value="C:cytosol"/>
    <property type="evidence" value="ECO:0007669"/>
    <property type="project" value="TreeGrafter"/>
</dbReference>
<keyword evidence="7" id="KW-0325">Glycoprotein</keyword>
<dbReference type="GeneID" id="2912985"/>
<evidence type="ECO:0000256" key="7">
    <source>
        <dbReference type="ARBA" id="ARBA00023180"/>
    </source>
</evidence>
<dbReference type="EMBL" id="CP017557">
    <property type="protein sequence ID" value="AOW05794.1"/>
    <property type="molecule type" value="Genomic_DNA"/>
</dbReference>
<evidence type="ECO:0000313" key="12">
    <source>
        <dbReference type="Proteomes" id="UP000182444"/>
    </source>
</evidence>
<feature type="chain" id="PRO_5009026845" description="Lysophospholipase" evidence="9">
    <location>
        <begin position="17"/>
        <end position="550"/>
    </location>
</feature>
<evidence type="ECO:0000256" key="6">
    <source>
        <dbReference type="ARBA" id="ARBA00023098"/>
    </source>
</evidence>
<protein>
    <recommendedName>
        <fullName evidence="2 9">Lysophospholipase</fullName>
        <ecNumber evidence="2 9">3.1.1.5</ecNumber>
    </recommendedName>
</protein>
<dbReference type="RefSeq" id="XP_504269.3">
    <property type="nucleotide sequence ID" value="XM_504269.3"/>
</dbReference>
<keyword evidence="3 9" id="KW-0732">Signal</keyword>
<evidence type="ECO:0000313" key="11">
    <source>
        <dbReference type="EMBL" id="AOW05794.1"/>
    </source>
</evidence>
<organism evidence="11 12">
    <name type="scientific">Yarrowia lipolytica</name>
    <name type="common">Candida lipolytica</name>
    <dbReference type="NCBI Taxonomy" id="4952"/>
    <lineage>
        <taxon>Eukaryota</taxon>
        <taxon>Fungi</taxon>
        <taxon>Dikarya</taxon>
        <taxon>Ascomycota</taxon>
        <taxon>Saccharomycotina</taxon>
        <taxon>Dipodascomycetes</taxon>
        <taxon>Dipodascales</taxon>
        <taxon>Dipodascales incertae sedis</taxon>
        <taxon>Yarrowia</taxon>
    </lineage>
</organism>
<dbReference type="GO" id="GO:0046475">
    <property type="term" value="P:glycerophospholipid catabolic process"/>
    <property type="evidence" value="ECO:0007669"/>
    <property type="project" value="TreeGrafter"/>
</dbReference>
<evidence type="ECO:0000256" key="5">
    <source>
        <dbReference type="ARBA" id="ARBA00022963"/>
    </source>
</evidence>
<feature type="signal peptide" evidence="9">
    <location>
        <begin position="1"/>
        <end position="16"/>
    </location>
</feature>
<sequence>MQLRLILTAFASLAIADYTPVRVPCPSTNLTRPAIGLNPDESAYIEQRHTKTRESLKTFLKTLESSSFDVDAFLNERSPKIAVAIAGGGVRASLFGAGVLAGLDGRVSQNGTGGLLQATDYISGLSGGSWLVGLLCLSDWIAADQLVGMSEKMKFPGMLDTFGMMLKILTDTMAKKKAGYQTSVVDQWGRLFHFVTAEAGLNYTDPTWSGIRNLSSFLDFSMPFPIITSTSLFPGTSFDVTHIDYINPMVEMTPFEFGSWDRNFRYFADTVFLGTEMEDAKPLNQCVRNYDNHGLFLGSSGGIFNADVIGGFEMKGLHAIFLSGVLEYLDLVNEGEFRVGLIQNPFYKMAHLVSNQTISRFMYLCDGGFEKQQNIPLLPFLQPEREIDLLFATDPSTDTMDGHGWPNGASLRHTKEKSDLEFGKGVYPEIPEEDEYLSRNLSMQPAFFGCDIASLKQYNNTQRYAPVIVNIPMGNLTYASNFSTGKFFYTHEETQGTYLNAYNMATRSNLTEDENWNVCLGCVSLLREFQRRSSEIPDQCQTCFNRYCFN</sequence>
<name>A0A1D8NJI5_YARLL</name>
<evidence type="ECO:0000256" key="3">
    <source>
        <dbReference type="ARBA" id="ARBA00022729"/>
    </source>
</evidence>
<keyword evidence="6 8" id="KW-0443">Lipid metabolism</keyword>
<evidence type="ECO:0000256" key="1">
    <source>
        <dbReference type="ARBA" id="ARBA00008780"/>
    </source>
</evidence>
<dbReference type="InterPro" id="IPR002642">
    <property type="entry name" value="LysoPLipase_cat_dom"/>
</dbReference>
<reference evidence="11 12" key="1">
    <citation type="journal article" date="2016" name="PLoS ONE">
        <title>Sequence Assembly of Yarrowia lipolytica Strain W29/CLIB89 Shows Transposable Element Diversity.</title>
        <authorList>
            <person name="Magnan C."/>
            <person name="Yu J."/>
            <person name="Chang I."/>
            <person name="Jahn E."/>
            <person name="Kanomata Y."/>
            <person name="Wu J."/>
            <person name="Zeller M."/>
            <person name="Oakes M."/>
            <person name="Baldi P."/>
            <person name="Sandmeyer S."/>
        </authorList>
    </citation>
    <scope>NUCLEOTIDE SEQUENCE [LARGE SCALE GENOMIC DNA]</scope>
    <source>
        <strain evidence="12">CLIB89(W29)</strain>
    </source>
</reference>
<dbReference type="Pfam" id="PF01735">
    <property type="entry name" value="PLA2_B"/>
    <property type="match status" value="1"/>
</dbReference>
<dbReference type="PANTHER" id="PTHR10728:SF33">
    <property type="entry name" value="LYSOPHOSPHOLIPASE 1-RELATED"/>
    <property type="match status" value="1"/>
</dbReference>
<dbReference type="EC" id="3.1.1.5" evidence="2 9"/>
<dbReference type="Gene3D" id="3.40.1090.10">
    <property type="entry name" value="Cytosolic phospholipase A2 catalytic domain"/>
    <property type="match status" value="1"/>
</dbReference>
<evidence type="ECO:0000259" key="10">
    <source>
        <dbReference type="PROSITE" id="PS51210"/>
    </source>
</evidence>
<dbReference type="GO" id="GO:0004622">
    <property type="term" value="F:phosphatidylcholine lysophospholipase activity"/>
    <property type="evidence" value="ECO:0007669"/>
    <property type="project" value="UniProtKB-EC"/>
</dbReference>
<dbReference type="VEuPathDB" id="FungiDB:YALI0_E22462g"/>
<keyword evidence="4 8" id="KW-0378">Hydrolase</keyword>
<accession>A0A1D8NJI5</accession>
<dbReference type="SUPFAM" id="SSF52151">
    <property type="entry name" value="FabD/lysophospholipase-like"/>
    <property type="match status" value="1"/>
</dbReference>
<dbReference type="SMART" id="SM00022">
    <property type="entry name" value="PLAc"/>
    <property type="match status" value="1"/>
</dbReference>
<dbReference type="PROSITE" id="PS51210">
    <property type="entry name" value="PLA2C"/>
    <property type="match status" value="1"/>
</dbReference>
<comment type="catalytic activity">
    <reaction evidence="9">
        <text>a 1-acyl-sn-glycero-3-phosphocholine + H2O = sn-glycerol 3-phosphocholine + a fatty acid + H(+)</text>
        <dbReference type="Rhea" id="RHEA:15177"/>
        <dbReference type="ChEBI" id="CHEBI:15377"/>
        <dbReference type="ChEBI" id="CHEBI:15378"/>
        <dbReference type="ChEBI" id="CHEBI:16870"/>
        <dbReference type="ChEBI" id="CHEBI:28868"/>
        <dbReference type="ChEBI" id="CHEBI:58168"/>
        <dbReference type="EC" id="3.1.1.5"/>
    </reaction>
</comment>
<evidence type="ECO:0000256" key="8">
    <source>
        <dbReference type="PROSITE-ProRule" id="PRU00555"/>
    </source>
</evidence>
<evidence type="ECO:0000256" key="9">
    <source>
        <dbReference type="RuleBase" id="RU362103"/>
    </source>
</evidence>
<keyword evidence="5 8" id="KW-0442">Lipid degradation</keyword>
<dbReference type="eggNOG" id="KOG1325">
    <property type="taxonomic scope" value="Eukaryota"/>
</dbReference>
<dbReference type="KEGG" id="yli:2912985"/>
<dbReference type="AlphaFoldDB" id="A0A1D8NJI5"/>
<dbReference type="InterPro" id="IPR016035">
    <property type="entry name" value="Acyl_Trfase/lysoPLipase"/>
</dbReference>